<dbReference type="SUPFAM" id="SSF57850">
    <property type="entry name" value="RING/U-box"/>
    <property type="match status" value="3"/>
</dbReference>
<dbReference type="Gene3D" id="3.30.70.330">
    <property type="match status" value="2"/>
</dbReference>
<dbReference type="PANTHER" id="PTHR11685">
    <property type="entry name" value="RBR FAMILY RING FINGER AND IBR DOMAIN-CONTAINING"/>
    <property type="match status" value="1"/>
</dbReference>
<keyword evidence="5" id="KW-0677">Repeat</keyword>
<keyword evidence="4" id="KW-0479">Metal-binding</keyword>
<feature type="region of interest" description="Disordered" evidence="10">
    <location>
        <begin position="23"/>
        <end position="63"/>
    </location>
</feature>
<evidence type="ECO:0000256" key="4">
    <source>
        <dbReference type="ARBA" id="ARBA00022723"/>
    </source>
</evidence>
<evidence type="ECO:0000256" key="3">
    <source>
        <dbReference type="ARBA" id="ARBA00022679"/>
    </source>
</evidence>
<evidence type="ECO:0000259" key="12">
    <source>
        <dbReference type="PROSITE" id="PS51873"/>
    </source>
</evidence>
<evidence type="ECO:0000256" key="2">
    <source>
        <dbReference type="ARBA" id="ARBA00012251"/>
    </source>
</evidence>
<evidence type="ECO:0000256" key="6">
    <source>
        <dbReference type="ARBA" id="ARBA00022771"/>
    </source>
</evidence>
<evidence type="ECO:0000256" key="10">
    <source>
        <dbReference type="SAM" id="MobiDB-lite"/>
    </source>
</evidence>
<dbReference type="SUPFAM" id="SSF54928">
    <property type="entry name" value="RNA-binding domain, RBD"/>
    <property type="match status" value="2"/>
</dbReference>
<evidence type="ECO:0000256" key="9">
    <source>
        <dbReference type="PROSITE-ProRule" id="PRU00175"/>
    </source>
</evidence>
<keyword evidence="7" id="KW-0833">Ubl conjugation pathway</keyword>
<dbReference type="Pfam" id="PF22191">
    <property type="entry name" value="IBR_1"/>
    <property type="match status" value="1"/>
</dbReference>
<protein>
    <recommendedName>
        <fullName evidence="2">RBR-type E3 ubiquitin transferase</fullName>
        <ecNumber evidence="2">2.3.2.31</ecNumber>
    </recommendedName>
</protein>
<name>A0A1M2VVD2_TRAPU</name>
<dbReference type="GO" id="GO:0061630">
    <property type="term" value="F:ubiquitin protein ligase activity"/>
    <property type="evidence" value="ECO:0007669"/>
    <property type="project" value="UniProtKB-EC"/>
</dbReference>
<dbReference type="InterPro" id="IPR017907">
    <property type="entry name" value="Znf_RING_CS"/>
</dbReference>
<feature type="domain" description="RING-type" evidence="12">
    <location>
        <begin position="554"/>
        <end position="773"/>
    </location>
</feature>
<evidence type="ECO:0000313" key="13">
    <source>
        <dbReference type="EMBL" id="OJT11567.1"/>
    </source>
</evidence>
<evidence type="ECO:0000256" key="7">
    <source>
        <dbReference type="ARBA" id="ARBA00022786"/>
    </source>
</evidence>
<dbReference type="EC" id="2.3.2.31" evidence="2"/>
<evidence type="ECO:0000259" key="11">
    <source>
        <dbReference type="PROSITE" id="PS50089"/>
    </source>
</evidence>
<dbReference type="PROSITE" id="PS51873">
    <property type="entry name" value="TRIAD"/>
    <property type="match status" value="1"/>
</dbReference>
<dbReference type="Pfam" id="PF01485">
    <property type="entry name" value="IBR"/>
    <property type="match status" value="1"/>
</dbReference>
<evidence type="ECO:0000256" key="1">
    <source>
        <dbReference type="ARBA" id="ARBA00001798"/>
    </source>
</evidence>
<comment type="catalytic activity">
    <reaction evidence="1">
        <text>[E2 ubiquitin-conjugating enzyme]-S-ubiquitinyl-L-cysteine + [acceptor protein]-L-lysine = [E2 ubiquitin-conjugating enzyme]-L-cysteine + [acceptor protein]-N(6)-ubiquitinyl-L-lysine.</text>
        <dbReference type="EC" id="2.3.2.31"/>
    </reaction>
</comment>
<dbReference type="AlphaFoldDB" id="A0A1M2VVD2"/>
<dbReference type="SMART" id="SM00184">
    <property type="entry name" value="RING"/>
    <property type="match status" value="1"/>
</dbReference>
<dbReference type="Gene3D" id="3.30.40.10">
    <property type="entry name" value="Zinc/RING finger domain, C3HC4 (zinc finger)"/>
    <property type="match status" value="1"/>
</dbReference>
<dbReference type="InterPro" id="IPR027370">
    <property type="entry name" value="Znf-RING_euk"/>
</dbReference>
<feature type="compositionally biased region" description="Acidic residues" evidence="10">
    <location>
        <begin position="48"/>
        <end position="57"/>
    </location>
</feature>
<evidence type="ECO:0000256" key="8">
    <source>
        <dbReference type="ARBA" id="ARBA00022833"/>
    </source>
</evidence>
<dbReference type="GO" id="GO:0016567">
    <property type="term" value="P:protein ubiquitination"/>
    <property type="evidence" value="ECO:0007669"/>
    <property type="project" value="InterPro"/>
</dbReference>
<reference evidence="13 14" key="1">
    <citation type="submission" date="2016-10" db="EMBL/GenBank/DDBJ databases">
        <title>Genome sequence of the basidiomycete white-rot fungus Trametes pubescens.</title>
        <authorList>
            <person name="Makela M.R."/>
            <person name="Granchi Z."/>
            <person name="Peng M."/>
            <person name="De Vries R.P."/>
            <person name="Grigoriev I."/>
            <person name="Riley R."/>
            <person name="Hilden K."/>
        </authorList>
    </citation>
    <scope>NUCLEOTIDE SEQUENCE [LARGE SCALE GENOMIC DNA]</scope>
    <source>
        <strain evidence="13 14">FBCC735</strain>
    </source>
</reference>
<dbReference type="PROSITE" id="PS00518">
    <property type="entry name" value="ZF_RING_1"/>
    <property type="match status" value="1"/>
</dbReference>
<dbReference type="GO" id="GO:0003676">
    <property type="term" value="F:nucleic acid binding"/>
    <property type="evidence" value="ECO:0007669"/>
    <property type="project" value="InterPro"/>
</dbReference>
<sequence>MSSQKDIVQSDSFLASNLGLTAKRNNVTDPSQAEAAPASSSPQQEDASAAEELEETTEPTTTRTKLSCTIVYGSGAAIQSITTAFESSAVLLHNLPPHLSHATLIALAEPFGALKNATLIPAREAHAVPSARLEYLAPADAARAVRSLARDPALRHGTLQATARLDLRAAESGTATLRSTKAKLSWFAPSLVAWAHYGELSKAKSEAARLDGTTFAGRTIRASFQTPSFNQRTSFSVEIKGLPLDVSSINVKRFCHASSVTMGRPSFIIDNALKELRTMLTRHGALEAFDYVPPDPRAPKPKPKLVAFVQFADADAAARAVAALHSSHQRFLRGSPIFLELIHSVKYMLPRAQFAALRTEIDALRDALETCKLRYHDRDEHGAAVERVCVRAYGPDAPALGRLKKELEGLLRGDVVRDSADQVLWHEHFAKPPGQGLLSALAAETQGFVRCDARTRTVHLFGSQAARAAARERILEKVLELSAAEHVIELDDATFRRMLHGGFHEIQASLAGKVFLDVVLRRLVVHGDDADVRAARAAVERHGTGGGAQRLSTDDTPCPVCFCDVSEPLTLLCGHTYCRSCLQHYLGSLANATGGAGPTSATCLAEVERDDGTTSPCRRGIPLETIRDLLTPGEEERLMETTFLSHINSRAQEFKYCPTADCQTIYRATEEDTVIRCPSCLVRICASCHVEAHEGLSCAAYKDHASGGDESFERWRKEHDVRPCPGCGTALEKNGGCNHMHCRQCGTHLCWVCMKVFGDTDSGGGVYAHMQRAHGGFM</sequence>
<dbReference type="Proteomes" id="UP000184267">
    <property type="component" value="Unassembled WGS sequence"/>
</dbReference>
<dbReference type="STRING" id="154538.A0A1M2VVD2"/>
<dbReference type="InterPro" id="IPR012677">
    <property type="entry name" value="Nucleotide-bd_a/b_plait_sf"/>
</dbReference>
<dbReference type="OrthoDB" id="1431934at2759"/>
<feature type="domain" description="RING-type" evidence="11">
    <location>
        <begin position="558"/>
        <end position="603"/>
    </location>
</feature>
<comment type="caution">
    <text evidence="13">The sequence shown here is derived from an EMBL/GenBank/DDBJ whole genome shotgun (WGS) entry which is preliminary data.</text>
</comment>
<dbReference type="Gene3D" id="1.20.120.1750">
    <property type="match status" value="1"/>
</dbReference>
<dbReference type="PROSITE" id="PS50089">
    <property type="entry name" value="ZF_RING_2"/>
    <property type="match status" value="1"/>
</dbReference>
<dbReference type="CDD" id="cd20335">
    <property type="entry name" value="BRcat_RBR"/>
    <property type="match status" value="1"/>
</dbReference>
<dbReference type="EMBL" id="MNAD01000625">
    <property type="protein sequence ID" value="OJT11567.1"/>
    <property type="molecule type" value="Genomic_DNA"/>
</dbReference>
<evidence type="ECO:0000256" key="5">
    <source>
        <dbReference type="ARBA" id="ARBA00022737"/>
    </source>
</evidence>
<feature type="compositionally biased region" description="Low complexity" evidence="10">
    <location>
        <begin position="29"/>
        <end position="47"/>
    </location>
</feature>
<dbReference type="SMART" id="SM00647">
    <property type="entry name" value="IBR"/>
    <property type="match status" value="2"/>
</dbReference>
<keyword evidence="14" id="KW-1185">Reference proteome</keyword>
<dbReference type="InterPro" id="IPR001841">
    <property type="entry name" value="Znf_RING"/>
</dbReference>
<dbReference type="GO" id="GO:0008270">
    <property type="term" value="F:zinc ion binding"/>
    <property type="evidence" value="ECO:0007669"/>
    <property type="project" value="UniProtKB-KW"/>
</dbReference>
<dbReference type="CDD" id="cd16449">
    <property type="entry name" value="RING-HC"/>
    <property type="match status" value="1"/>
</dbReference>
<dbReference type="CDD" id="cd22585">
    <property type="entry name" value="Rcat_RBR_DEAH12-like"/>
    <property type="match status" value="1"/>
</dbReference>
<keyword evidence="6 9" id="KW-0863">Zinc-finger</keyword>
<accession>A0A1M2VVD2</accession>
<dbReference type="CDD" id="cd00590">
    <property type="entry name" value="RRM_SF"/>
    <property type="match status" value="1"/>
</dbReference>
<organism evidence="13 14">
    <name type="scientific">Trametes pubescens</name>
    <name type="common">White-rot fungus</name>
    <dbReference type="NCBI Taxonomy" id="154538"/>
    <lineage>
        <taxon>Eukaryota</taxon>
        <taxon>Fungi</taxon>
        <taxon>Dikarya</taxon>
        <taxon>Basidiomycota</taxon>
        <taxon>Agaricomycotina</taxon>
        <taxon>Agaricomycetes</taxon>
        <taxon>Polyporales</taxon>
        <taxon>Polyporaceae</taxon>
        <taxon>Trametes</taxon>
    </lineage>
</organism>
<dbReference type="OMA" id="ACHEPHV"/>
<dbReference type="InterPro" id="IPR035979">
    <property type="entry name" value="RBD_domain_sf"/>
</dbReference>
<dbReference type="InterPro" id="IPR002867">
    <property type="entry name" value="IBR_dom"/>
</dbReference>
<dbReference type="InterPro" id="IPR044066">
    <property type="entry name" value="TRIAD_supradom"/>
</dbReference>
<keyword evidence="8" id="KW-0862">Zinc</keyword>
<gene>
    <name evidence="13" type="ORF">TRAPUB_11908</name>
</gene>
<proteinExistence type="predicted"/>
<dbReference type="InterPro" id="IPR013083">
    <property type="entry name" value="Znf_RING/FYVE/PHD"/>
</dbReference>
<evidence type="ECO:0000313" key="14">
    <source>
        <dbReference type="Proteomes" id="UP000184267"/>
    </source>
</evidence>
<dbReference type="Pfam" id="PF13445">
    <property type="entry name" value="zf-RING_UBOX"/>
    <property type="match status" value="1"/>
</dbReference>
<keyword evidence="3" id="KW-0808">Transferase</keyword>
<dbReference type="InterPro" id="IPR031127">
    <property type="entry name" value="E3_UB_ligase_RBR"/>
</dbReference>